<evidence type="ECO:0000256" key="1">
    <source>
        <dbReference type="ARBA" id="ARBA00004651"/>
    </source>
</evidence>
<feature type="transmembrane region" description="Helical" evidence="7">
    <location>
        <begin position="82"/>
        <end position="103"/>
    </location>
</feature>
<keyword evidence="6 7" id="KW-0472">Membrane</keyword>
<feature type="transmembrane region" description="Helical" evidence="7">
    <location>
        <begin position="43"/>
        <end position="62"/>
    </location>
</feature>
<evidence type="ECO:0000256" key="7">
    <source>
        <dbReference type="SAM" id="Phobius"/>
    </source>
</evidence>
<dbReference type="CDD" id="cd13127">
    <property type="entry name" value="MATE_tuaB_like"/>
    <property type="match status" value="1"/>
</dbReference>
<feature type="transmembrane region" description="Helical" evidence="7">
    <location>
        <begin position="365"/>
        <end position="395"/>
    </location>
</feature>
<feature type="transmembrane region" description="Helical" evidence="7">
    <location>
        <begin position="288"/>
        <end position="315"/>
    </location>
</feature>
<feature type="transmembrane region" description="Helical" evidence="7">
    <location>
        <begin position="144"/>
        <end position="164"/>
    </location>
</feature>
<dbReference type="PANTHER" id="PTHR30250">
    <property type="entry name" value="PST FAMILY PREDICTED COLANIC ACID TRANSPORTER"/>
    <property type="match status" value="1"/>
</dbReference>
<dbReference type="KEGG" id="spl:Spea_1408"/>
<keyword evidence="4 7" id="KW-0812">Transmembrane</keyword>
<evidence type="ECO:0000313" key="8">
    <source>
        <dbReference type="EMBL" id="ABV86734.1"/>
    </source>
</evidence>
<keyword evidence="9" id="KW-1185">Reference proteome</keyword>
<accession>A8H2E7</accession>
<dbReference type="GO" id="GO:0005886">
    <property type="term" value="C:plasma membrane"/>
    <property type="evidence" value="ECO:0007669"/>
    <property type="project" value="UniProtKB-SubCell"/>
</dbReference>
<dbReference type="InterPro" id="IPR050833">
    <property type="entry name" value="Poly_Biosynth_Transport"/>
</dbReference>
<evidence type="ECO:0000256" key="3">
    <source>
        <dbReference type="ARBA" id="ARBA00022475"/>
    </source>
</evidence>
<protein>
    <submittedName>
        <fullName evidence="8">Polysaccharide biosynthesis protein</fullName>
    </submittedName>
</protein>
<feature type="transmembrane region" description="Helical" evidence="7">
    <location>
        <begin position="438"/>
        <end position="459"/>
    </location>
</feature>
<evidence type="ECO:0000256" key="6">
    <source>
        <dbReference type="ARBA" id="ARBA00023136"/>
    </source>
</evidence>
<evidence type="ECO:0000256" key="4">
    <source>
        <dbReference type="ARBA" id="ARBA00022692"/>
    </source>
</evidence>
<keyword evidence="5 7" id="KW-1133">Transmembrane helix</keyword>
<comment type="subcellular location">
    <subcellularLocation>
        <location evidence="1">Cell membrane</location>
        <topology evidence="1">Multi-pass membrane protein</topology>
    </subcellularLocation>
</comment>
<sequence length="482" mass="52992">MSLKSKALYGVAWSIFDKLVNHLGSFLLLIYLSRVLTPSDFGLIAMLAVFLAVAQSLTDSGFSQALIQKSNSATEDDFSTVFYVNLILSSSLYLLLYISAPTIADFYSSPVLVDLSRILFIIVIIDAIALVPRSKLAIVLDFKTLGLVNSVSTIISALVAIIMVNSGLGYWSLVGLSLTKSIITSLLLVIVTRWCPKLKFSRVSFSSLFSFSSNLLIAGTVARIVQNLYAVMIGRYFNATQAGYFQQAFSYTEMLSSAVTSVTQGVSYPLMTSIKDDRDRLIGIYKKVMGVITFVAFPVFIGFAAVAEEFVLILLGEKWKEVIPILMVMSLSRLFTPISSLNLGILNASGRSDLFLKTDLSKVPMVVGALFIAIPYGIFWVACAHLTTTFISFFINAYYPGKMFGFGALKQIKQMLPIAGISVVMFFSIYFIKFDNLLFQFIIKIIVGIFIFVLFCLIFKPAAFIDIRSLLGGGNKSGRGLV</sequence>
<feature type="transmembrane region" description="Helical" evidence="7">
    <location>
        <begin position="203"/>
        <end position="225"/>
    </location>
</feature>
<dbReference type="EMBL" id="CP000851">
    <property type="protein sequence ID" value="ABV86734.1"/>
    <property type="molecule type" value="Genomic_DNA"/>
</dbReference>
<gene>
    <name evidence="8" type="ordered locus">Spea_1408</name>
</gene>
<dbReference type="RefSeq" id="WP_012154660.1">
    <property type="nucleotide sequence ID" value="NC_009901.1"/>
</dbReference>
<evidence type="ECO:0000313" key="9">
    <source>
        <dbReference type="Proteomes" id="UP000002608"/>
    </source>
</evidence>
<evidence type="ECO:0000256" key="2">
    <source>
        <dbReference type="ARBA" id="ARBA00007430"/>
    </source>
</evidence>
<feature type="transmembrane region" description="Helical" evidence="7">
    <location>
        <begin position="7"/>
        <end position="31"/>
    </location>
</feature>
<comment type="similarity">
    <text evidence="2">Belongs to the polysaccharide synthase family.</text>
</comment>
<name>A8H2E7_SHEPA</name>
<feature type="transmembrane region" description="Helical" evidence="7">
    <location>
        <begin position="170"/>
        <end position="191"/>
    </location>
</feature>
<dbReference type="HOGENOM" id="CLU_026911_5_2_6"/>
<dbReference type="OrthoDB" id="5486360at2"/>
<feature type="transmembrane region" description="Helical" evidence="7">
    <location>
        <begin position="415"/>
        <end position="432"/>
    </location>
</feature>
<reference evidence="8 9" key="1">
    <citation type="submission" date="2007-10" db="EMBL/GenBank/DDBJ databases">
        <title>Complete sequence of Shewanella pealeana ATCC 700345.</title>
        <authorList>
            <consortium name="US DOE Joint Genome Institute"/>
            <person name="Copeland A."/>
            <person name="Lucas S."/>
            <person name="Lapidus A."/>
            <person name="Barry K."/>
            <person name="Glavina del Rio T."/>
            <person name="Dalin E."/>
            <person name="Tice H."/>
            <person name="Pitluck S."/>
            <person name="Chertkov O."/>
            <person name="Brettin T."/>
            <person name="Bruce D."/>
            <person name="Detter J.C."/>
            <person name="Han C."/>
            <person name="Schmutz J."/>
            <person name="Larimer F."/>
            <person name="Land M."/>
            <person name="Hauser L."/>
            <person name="Kyrpides N."/>
            <person name="Kim E."/>
            <person name="Zhao J.-S.Z."/>
            <person name="Manno D."/>
            <person name="Hawari J."/>
            <person name="Richardson P."/>
        </authorList>
    </citation>
    <scope>NUCLEOTIDE SEQUENCE [LARGE SCALE GENOMIC DNA]</scope>
    <source>
        <strain evidence="9">ATCC 700345 / ANG-SQ1</strain>
    </source>
</reference>
<evidence type="ECO:0000256" key="5">
    <source>
        <dbReference type="ARBA" id="ARBA00022989"/>
    </source>
</evidence>
<dbReference type="AlphaFoldDB" id="A8H2E7"/>
<organism evidence="8 9">
    <name type="scientific">Shewanella pealeana (strain ATCC 700345 / ANG-SQ1)</name>
    <dbReference type="NCBI Taxonomy" id="398579"/>
    <lineage>
        <taxon>Bacteria</taxon>
        <taxon>Pseudomonadati</taxon>
        <taxon>Pseudomonadota</taxon>
        <taxon>Gammaproteobacteria</taxon>
        <taxon>Alteromonadales</taxon>
        <taxon>Shewanellaceae</taxon>
        <taxon>Shewanella</taxon>
    </lineage>
</organism>
<dbReference type="Proteomes" id="UP000002608">
    <property type="component" value="Chromosome"/>
</dbReference>
<dbReference type="Pfam" id="PF13440">
    <property type="entry name" value="Polysacc_synt_3"/>
    <property type="match status" value="1"/>
</dbReference>
<feature type="transmembrane region" description="Helical" evidence="7">
    <location>
        <begin position="115"/>
        <end position="132"/>
    </location>
</feature>
<proteinExistence type="inferred from homology"/>
<dbReference type="eggNOG" id="COG2244">
    <property type="taxonomic scope" value="Bacteria"/>
</dbReference>
<dbReference type="PANTHER" id="PTHR30250:SF10">
    <property type="entry name" value="LIPOPOLYSACCHARIDE BIOSYNTHESIS PROTEIN WZXC"/>
    <property type="match status" value="1"/>
</dbReference>
<feature type="transmembrane region" description="Helical" evidence="7">
    <location>
        <begin position="322"/>
        <end position="345"/>
    </location>
</feature>
<keyword evidence="3" id="KW-1003">Cell membrane</keyword>
<dbReference type="STRING" id="398579.Spea_1408"/>